<dbReference type="AlphaFoldDB" id="A6K0Y1"/>
<organism evidence="2 3">
    <name type="scientific">Rattus norvegicus</name>
    <name type="common">Rat</name>
    <dbReference type="NCBI Taxonomy" id="10116"/>
    <lineage>
        <taxon>Eukaryota</taxon>
        <taxon>Metazoa</taxon>
        <taxon>Chordata</taxon>
        <taxon>Craniata</taxon>
        <taxon>Vertebrata</taxon>
        <taxon>Euteleostomi</taxon>
        <taxon>Mammalia</taxon>
        <taxon>Eutheria</taxon>
        <taxon>Euarchontoglires</taxon>
        <taxon>Glires</taxon>
        <taxon>Rodentia</taxon>
        <taxon>Myomorpha</taxon>
        <taxon>Muroidea</taxon>
        <taxon>Muridae</taxon>
        <taxon>Murinae</taxon>
        <taxon>Rattus</taxon>
    </lineage>
</organism>
<sequence>MQLGGIARDSLGGKGHGSLGRTTGTTAMDSLLWATWVLCLLNLWGVAAFQINTSPYPAVWNSLHHLQLPA</sequence>
<name>A6K0Y1_RAT</name>
<protein>
    <submittedName>
        <fullName evidence="2">Growth hormone releasing hormone receptor, isoform CRA_d</fullName>
    </submittedName>
</protein>
<dbReference type="Proteomes" id="UP000234681">
    <property type="component" value="Chromosome 4"/>
</dbReference>
<reference evidence="2 3" key="1">
    <citation type="submission" date="2005-09" db="EMBL/GenBank/DDBJ databases">
        <authorList>
            <person name="Mural R.J."/>
            <person name="Li P.W."/>
            <person name="Adams M.D."/>
            <person name="Amanatides P.G."/>
            <person name="Baden-Tillson H."/>
            <person name="Barnstead M."/>
            <person name="Chin S.H."/>
            <person name="Dew I."/>
            <person name="Evans C.A."/>
            <person name="Ferriera S."/>
            <person name="Flanigan M."/>
            <person name="Fosler C."/>
            <person name="Glodek A."/>
            <person name="Gu Z."/>
            <person name="Holt R.A."/>
            <person name="Jennings D."/>
            <person name="Kraft C.L."/>
            <person name="Lu F."/>
            <person name="Nguyen T."/>
            <person name="Nusskern D.R."/>
            <person name="Pfannkoch C.M."/>
            <person name="Sitter C."/>
            <person name="Sutton G.G."/>
            <person name="Venter J.C."/>
            <person name="Wang Z."/>
            <person name="Woodage T."/>
            <person name="Zheng X.H."/>
            <person name="Zhong F."/>
        </authorList>
    </citation>
    <scope>NUCLEOTIDE SEQUENCE [LARGE SCALE GENOMIC DNA]</scope>
    <source>
        <strain>BN</strain>
        <strain evidence="3">Sprague-Dawley</strain>
    </source>
</reference>
<keyword evidence="2" id="KW-0675">Receptor</keyword>
<evidence type="ECO:0000256" key="1">
    <source>
        <dbReference type="SAM" id="Phobius"/>
    </source>
</evidence>
<keyword evidence="1" id="KW-1133">Transmembrane helix</keyword>
<keyword evidence="1" id="KW-0812">Transmembrane</keyword>
<evidence type="ECO:0000313" key="4">
    <source>
        <dbReference type="RGD" id="2688"/>
    </source>
</evidence>
<dbReference type="RGD" id="2688">
    <property type="gene designation" value="Ghrhr"/>
</dbReference>
<accession>A6K0Y1</accession>
<evidence type="ECO:0000313" key="2">
    <source>
        <dbReference type="EMBL" id="EDL88089.1"/>
    </source>
</evidence>
<evidence type="ECO:0000313" key="3">
    <source>
        <dbReference type="Proteomes" id="UP000234681"/>
    </source>
</evidence>
<proteinExistence type="predicted"/>
<dbReference type="EMBL" id="CH474011">
    <property type="protein sequence ID" value="EDL88089.1"/>
    <property type="molecule type" value="Genomic_DNA"/>
</dbReference>
<keyword evidence="1" id="KW-0472">Membrane</keyword>
<feature type="transmembrane region" description="Helical" evidence="1">
    <location>
        <begin position="31"/>
        <end position="51"/>
    </location>
</feature>
<gene>
    <name evidence="2 4" type="primary">Ghrhr</name>
    <name evidence="2" type="ORF">rCG_52303</name>
</gene>